<comment type="caution">
    <text evidence="1">The sequence shown here is derived from an EMBL/GenBank/DDBJ whole genome shotgun (WGS) entry which is preliminary data.</text>
</comment>
<keyword evidence="2" id="KW-1185">Reference proteome</keyword>
<protein>
    <submittedName>
        <fullName evidence="1">IS6 family transposase</fullName>
    </submittedName>
</protein>
<accession>A0A4V3AST5</accession>
<gene>
    <name evidence="1" type="ORF">E1832_01035</name>
</gene>
<evidence type="ECO:0000313" key="1">
    <source>
        <dbReference type="EMBL" id="TDK52956.1"/>
    </source>
</evidence>
<reference evidence="1 2" key="1">
    <citation type="submission" date="2019-03" db="EMBL/GenBank/DDBJ databases">
        <title>Ruegeria lutea sp. nov., a novel strain, isolated from marine sediment, the Masan Bay, South Korea.</title>
        <authorList>
            <person name="Kim J."/>
            <person name="Kim D.-Y."/>
            <person name="Lee S.-S."/>
        </authorList>
    </citation>
    <scope>NUCLEOTIDE SEQUENCE [LARGE SCALE GENOMIC DNA]</scope>
    <source>
        <strain evidence="1 2">318-1</strain>
    </source>
</reference>
<proteinExistence type="predicted"/>
<dbReference type="AlphaFoldDB" id="A0A4V3AST5"/>
<organism evidence="1 2">
    <name type="scientific">Antarcticimicrobium luteum</name>
    <dbReference type="NCBI Taxonomy" id="2547397"/>
    <lineage>
        <taxon>Bacteria</taxon>
        <taxon>Pseudomonadati</taxon>
        <taxon>Pseudomonadota</taxon>
        <taxon>Alphaproteobacteria</taxon>
        <taxon>Rhodobacterales</taxon>
        <taxon>Paracoccaceae</taxon>
        <taxon>Antarcticimicrobium</taxon>
    </lineage>
</organism>
<sequence length="38" mass="4324">FEAMLWLKKGFGFSGVWTVNDQNDLLAHLFGLQKVNKA</sequence>
<feature type="non-terminal residue" evidence="1">
    <location>
        <position position="1"/>
    </location>
</feature>
<evidence type="ECO:0000313" key="2">
    <source>
        <dbReference type="Proteomes" id="UP000295301"/>
    </source>
</evidence>
<dbReference type="EMBL" id="SMUV01000032">
    <property type="protein sequence ID" value="TDK52956.1"/>
    <property type="molecule type" value="Genomic_DNA"/>
</dbReference>
<dbReference type="Proteomes" id="UP000295301">
    <property type="component" value="Unassembled WGS sequence"/>
</dbReference>
<name>A0A4V3AST5_9RHOB</name>